<protein>
    <submittedName>
        <fullName evidence="4">Lipoprotein NlpI</fullName>
    </submittedName>
</protein>
<keyword evidence="2 3" id="KW-0802">TPR repeat</keyword>
<evidence type="ECO:0000256" key="3">
    <source>
        <dbReference type="PROSITE-ProRule" id="PRU00339"/>
    </source>
</evidence>
<dbReference type="PROSITE" id="PS51257">
    <property type="entry name" value="PROKAR_LIPOPROTEIN"/>
    <property type="match status" value="1"/>
</dbReference>
<proteinExistence type="predicted"/>
<dbReference type="SUPFAM" id="SSF48452">
    <property type="entry name" value="TPR-like"/>
    <property type="match status" value="1"/>
</dbReference>
<evidence type="ECO:0000256" key="1">
    <source>
        <dbReference type="ARBA" id="ARBA00022737"/>
    </source>
</evidence>
<keyword evidence="1" id="KW-0677">Repeat</keyword>
<dbReference type="Proteomes" id="UP000286934">
    <property type="component" value="Unassembled WGS sequence"/>
</dbReference>
<organism evidence="4 5">
    <name type="scientific">Aliidiomarina shirensis</name>
    <dbReference type="NCBI Taxonomy" id="1048642"/>
    <lineage>
        <taxon>Bacteria</taxon>
        <taxon>Pseudomonadati</taxon>
        <taxon>Pseudomonadota</taxon>
        <taxon>Gammaproteobacteria</taxon>
        <taxon>Alteromonadales</taxon>
        <taxon>Idiomarinaceae</taxon>
        <taxon>Aliidiomarina</taxon>
    </lineage>
</organism>
<dbReference type="RefSeq" id="WP_126805961.1">
    <property type="nucleotide sequence ID" value="NZ_PIPP01000001.1"/>
</dbReference>
<gene>
    <name evidence="4" type="ORF">CWE13_03595</name>
</gene>
<dbReference type="SMART" id="SM00028">
    <property type="entry name" value="TPR"/>
    <property type="match status" value="4"/>
</dbReference>
<sequence length="315" mass="36014">MKRLFLNKQTGLVIGSVMSILLISGCTVSPDDPAATDSPEETIEVAGHRDAQLYLVEPLPADQNMEIELLQLTEILYNAELDDEQKANVLLRRAVTFDYLGLKTLSLVDINQAIELKPDMADAYHSLGIYFAERGEYSGAFEAFDSVIELNPNHDFVYLNRGLAAYYNGQFDLAMSDFADHYFQNTEDPFRVIWYYFAAKELDSGRADEQIREQWEQADADPWGQKILAYLVNEVTEDELIREAFSGSEDQAQLNYRLCEAYFYMGKVAAAQGQNYNALNFFKLALSTNVYSYLEHRYARSEIARLRESIRTEQE</sequence>
<dbReference type="Gene3D" id="1.25.40.10">
    <property type="entry name" value="Tetratricopeptide repeat domain"/>
    <property type="match status" value="1"/>
</dbReference>
<dbReference type="PANTHER" id="PTHR44858">
    <property type="entry name" value="TETRATRICOPEPTIDE REPEAT PROTEIN 6"/>
    <property type="match status" value="1"/>
</dbReference>
<dbReference type="InterPro" id="IPR011990">
    <property type="entry name" value="TPR-like_helical_dom_sf"/>
</dbReference>
<evidence type="ECO:0000313" key="5">
    <source>
        <dbReference type="Proteomes" id="UP000286934"/>
    </source>
</evidence>
<keyword evidence="5" id="KW-1185">Reference proteome</keyword>
<dbReference type="InterPro" id="IPR050498">
    <property type="entry name" value="Ycf3"/>
</dbReference>
<evidence type="ECO:0000313" key="4">
    <source>
        <dbReference type="EMBL" id="RUO38732.1"/>
    </source>
</evidence>
<dbReference type="AlphaFoldDB" id="A0A432WY82"/>
<dbReference type="OrthoDB" id="509324at2"/>
<dbReference type="InterPro" id="IPR019734">
    <property type="entry name" value="TPR_rpt"/>
</dbReference>
<accession>A0A432WY82</accession>
<dbReference type="NCBIfam" id="NF008391">
    <property type="entry name" value="PRK11189.1"/>
    <property type="match status" value="1"/>
</dbReference>
<dbReference type="PANTHER" id="PTHR44858:SF1">
    <property type="entry name" value="UDP-N-ACETYLGLUCOSAMINE--PEPTIDE N-ACETYLGLUCOSAMINYLTRANSFERASE SPINDLY-RELATED"/>
    <property type="match status" value="1"/>
</dbReference>
<evidence type="ECO:0000256" key="2">
    <source>
        <dbReference type="ARBA" id="ARBA00022803"/>
    </source>
</evidence>
<dbReference type="PROSITE" id="PS50293">
    <property type="entry name" value="TPR_REGION"/>
    <property type="match status" value="1"/>
</dbReference>
<reference evidence="5" key="1">
    <citation type="journal article" date="2018" name="Front. Microbiol.">
        <title>Genome-Based Analysis Reveals the Taxonomy and Diversity of the Family Idiomarinaceae.</title>
        <authorList>
            <person name="Liu Y."/>
            <person name="Lai Q."/>
            <person name="Shao Z."/>
        </authorList>
    </citation>
    <scope>NUCLEOTIDE SEQUENCE [LARGE SCALE GENOMIC DNA]</scope>
    <source>
        <strain evidence="5">AIS</strain>
    </source>
</reference>
<dbReference type="EMBL" id="PIPP01000001">
    <property type="protein sequence ID" value="RUO38732.1"/>
    <property type="molecule type" value="Genomic_DNA"/>
</dbReference>
<name>A0A432WY82_9GAMM</name>
<dbReference type="PROSITE" id="PS50005">
    <property type="entry name" value="TPR"/>
    <property type="match status" value="1"/>
</dbReference>
<keyword evidence="4" id="KW-0449">Lipoprotein</keyword>
<feature type="repeat" description="TPR" evidence="3">
    <location>
        <begin position="121"/>
        <end position="154"/>
    </location>
</feature>
<comment type="caution">
    <text evidence="4">The sequence shown here is derived from an EMBL/GenBank/DDBJ whole genome shotgun (WGS) entry which is preliminary data.</text>
</comment>